<dbReference type="HOGENOM" id="CLU_054015_0_0_9"/>
<accession>L0FBM3</accession>
<name>L0FBM3_DESDL</name>
<evidence type="ECO:0000256" key="3">
    <source>
        <dbReference type="ARBA" id="ARBA00022692"/>
    </source>
</evidence>
<dbReference type="EMBL" id="CP003344">
    <property type="protein sequence ID" value="AGA70612.1"/>
    <property type="molecule type" value="Genomic_DNA"/>
</dbReference>
<evidence type="ECO:0000256" key="1">
    <source>
        <dbReference type="ARBA" id="ARBA00004442"/>
    </source>
</evidence>
<keyword evidence="6" id="KW-0175">Coiled coil</keyword>
<dbReference type="eggNOG" id="COG1538">
    <property type="taxonomic scope" value="Bacteria"/>
</dbReference>
<sequence>MKRMLAAILLVTLILASTTHIAQAAEDTLDIEKAAISSIKNSQILKTNGLRVEQMERNYANTKGQMSRLKGLIPFMPNSFELVKTYVLTPKIFENYLIQLNNGQAVLTNAVRLSAYNEYITLLKADYALQTQSELMNSLYEDFKKARLQQEQGMITESQLRLAEIAYEQIRYNYLSAQNSKDSAYMALNNMMGEDISKQYATLQDYNVIPASEIQPPEEYMEQALANRAEVSNAQSTLDLLEEQYLYGSAEIPTDYEFYKQQQEYEIANAQNNLELARINVQQNIAELYTGLESSMEKMEAMGYLAQQAEQNYQAAQIQYENTMITFIELNDAKMAKAQADINYKNAELDTWVMQVMMDLACGVGFQPTNMQ</sequence>
<dbReference type="GO" id="GO:0015288">
    <property type="term" value="F:porin activity"/>
    <property type="evidence" value="ECO:0007669"/>
    <property type="project" value="TreeGrafter"/>
</dbReference>
<dbReference type="AlphaFoldDB" id="L0FBM3"/>
<dbReference type="InterPro" id="IPR051906">
    <property type="entry name" value="TolC-like"/>
</dbReference>
<dbReference type="SUPFAM" id="SSF56954">
    <property type="entry name" value="Outer membrane efflux proteins (OEP)"/>
    <property type="match status" value="1"/>
</dbReference>
<keyword evidence="2" id="KW-1134">Transmembrane beta strand</keyword>
<dbReference type="KEGG" id="ddl:Desdi_3218"/>
<keyword evidence="9" id="KW-1185">Reference proteome</keyword>
<evidence type="ECO:0000313" key="9">
    <source>
        <dbReference type="Proteomes" id="UP000010797"/>
    </source>
</evidence>
<keyword evidence="4" id="KW-0472">Membrane</keyword>
<evidence type="ECO:0000256" key="5">
    <source>
        <dbReference type="ARBA" id="ARBA00023237"/>
    </source>
</evidence>
<dbReference type="STRING" id="871963.Desdi_3218"/>
<proteinExistence type="predicted"/>
<keyword evidence="7" id="KW-0732">Signal</keyword>
<gene>
    <name evidence="8" type="ordered locus">Desdi_3218</name>
</gene>
<dbReference type="OrthoDB" id="1795748at2"/>
<evidence type="ECO:0008006" key="10">
    <source>
        <dbReference type="Google" id="ProtNLM"/>
    </source>
</evidence>
<dbReference type="GO" id="GO:1990281">
    <property type="term" value="C:efflux pump complex"/>
    <property type="evidence" value="ECO:0007669"/>
    <property type="project" value="TreeGrafter"/>
</dbReference>
<dbReference type="PANTHER" id="PTHR30026:SF20">
    <property type="entry name" value="OUTER MEMBRANE PROTEIN TOLC"/>
    <property type="match status" value="1"/>
</dbReference>
<dbReference type="PANTHER" id="PTHR30026">
    <property type="entry name" value="OUTER MEMBRANE PROTEIN TOLC"/>
    <property type="match status" value="1"/>
</dbReference>
<evidence type="ECO:0000256" key="2">
    <source>
        <dbReference type="ARBA" id="ARBA00022452"/>
    </source>
</evidence>
<dbReference type="GO" id="GO:0009279">
    <property type="term" value="C:cell outer membrane"/>
    <property type="evidence" value="ECO:0007669"/>
    <property type="project" value="UniProtKB-SubCell"/>
</dbReference>
<dbReference type="Proteomes" id="UP000010797">
    <property type="component" value="Chromosome"/>
</dbReference>
<dbReference type="Gene3D" id="1.20.1600.10">
    <property type="entry name" value="Outer membrane efflux proteins (OEP)"/>
    <property type="match status" value="2"/>
</dbReference>
<organism evidence="8 9">
    <name type="scientific">Desulfitobacterium dichloroeliminans (strain LMG P-21439 / DCA1)</name>
    <dbReference type="NCBI Taxonomy" id="871963"/>
    <lineage>
        <taxon>Bacteria</taxon>
        <taxon>Bacillati</taxon>
        <taxon>Bacillota</taxon>
        <taxon>Clostridia</taxon>
        <taxon>Eubacteriales</taxon>
        <taxon>Desulfitobacteriaceae</taxon>
        <taxon>Desulfitobacterium</taxon>
    </lineage>
</organism>
<protein>
    <recommendedName>
        <fullName evidence="10">Outer membrane protein</fullName>
    </recommendedName>
</protein>
<evidence type="ECO:0000313" key="8">
    <source>
        <dbReference type="EMBL" id="AGA70612.1"/>
    </source>
</evidence>
<feature type="chain" id="PRO_5003942096" description="Outer membrane protein" evidence="7">
    <location>
        <begin position="25"/>
        <end position="372"/>
    </location>
</feature>
<keyword evidence="3" id="KW-0812">Transmembrane</keyword>
<feature type="coiled-coil region" evidence="6">
    <location>
        <begin position="260"/>
        <end position="350"/>
    </location>
</feature>
<evidence type="ECO:0000256" key="7">
    <source>
        <dbReference type="SAM" id="SignalP"/>
    </source>
</evidence>
<feature type="signal peptide" evidence="7">
    <location>
        <begin position="1"/>
        <end position="24"/>
    </location>
</feature>
<comment type="subcellular location">
    <subcellularLocation>
        <location evidence="1">Cell outer membrane</location>
    </subcellularLocation>
</comment>
<evidence type="ECO:0000256" key="4">
    <source>
        <dbReference type="ARBA" id="ARBA00023136"/>
    </source>
</evidence>
<keyword evidence="5" id="KW-0998">Cell outer membrane</keyword>
<evidence type="ECO:0000256" key="6">
    <source>
        <dbReference type="SAM" id="Coils"/>
    </source>
</evidence>
<dbReference type="GO" id="GO:0015562">
    <property type="term" value="F:efflux transmembrane transporter activity"/>
    <property type="evidence" value="ECO:0007669"/>
    <property type="project" value="InterPro"/>
</dbReference>
<reference evidence="9" key="1">
    <citation type="submission" date="2012-02" db="EMBL/GenBank/DDBJ databases">
        <title>Complete sequence of Desulfitobacterium dichloroeliminans LMG P-21439.</title>
        <authorList>
            <person name="Lucas S."/>
            <person name="Han J."/>
            <person name="Lapidus A."/>
            <person name="Cheng J.-F."/>
            <person name="Goodwin L."/>
            <person name="Pitluck S."/>
            <person name="Peters L."/>
            <person name="Ovchinnikova G."/>
            <person name="Teshima H."/>
            <person name="Detter J.C."/>
            <person name="Han C."/>
            <person name="Tapia R."/>
            <person name="Land M."/>
            <person name="Hauser L."/>
            <person name="Kyrpides N."/>
            <person name="Ivanova N."/>
            <person name="Pagani I."/>
            <person name="Kruse T."/>
            <person name="de Vos W.M."/>
            <person name="Boon N."/>
            <person name="Smidt H."/>
            <person name="Woyke T."/>
        </authorList>
    </citation>
    <scope>NUCLEOTIDE SEQUENCE [LARGE SCALE GENOMIC DNA]</scope>
    <source>
        <strain evidence="9">LMG P-21439 / DCA1</strain>
    </source>
</reference>